<evidence type="ECO:0000256" key="1">
    <source>
        <dbReference type="ARBA" id="ARBA00009981"/>
    </source>
</evidence>
<name>A0AAU0USQ9_9FIRM</name>
<gene>
    <name evidence="2" type="ORF">MFMK1_003244</name>
</gene>
<proteinExistence type="inferred from homology"/>
<dbReference type="EMBL" id="CP121694">
    <property type="protein sequence ID" value="WRO23385.1"/>
    <property type="molecule type" value="Genomic_DNA"/>
</dbReference>
<accession>A0AAU0USQ9</accession>
<dbReference type="Proteomes" id="UP001329915">
    <property type="component" value="Chromosome"/>
</dbReference>
<reference evidence="2 3" key="1">
    <citation type="submission" date="2023-04" db="EMBL/GenBank/DDBJ databases">
        <authorList>
            <person name="Hsu D."/>
        </authorList>
    </citation>
    <scope>NUCLEOTIDE SEQUENCE [LARGE SCALE GENOMIC DNA]</scope>
    <source>
        <strain evidence="2 3">MK1</strain>
    </source>
</reference>
<dbReference type="RefSeq" id="WP_366922771.1">
    <property type="nucleotide sequence ID" value="NZ_CP121694.1"/>
</dbReference>
<keyword evidence="3" id="KW-1185">Reference proteome</keyword>
<sequence length="93" mass="10816">MNISTKAIVSNSEMIKNYKTCREKAESFGKIFVLKNNQPDAVLFSITEYERLSVFIEYLESLEEKDIAKVIESLPKEGNRKRYAIDHLRSDIK</sequence>
<comment type="similarity">
    <text evidence="1">Belongs to the phD/YefM antitoxin family.</text>
</comment>
<evidence type="ECO:0008006" key="4">
    <source>
        <dbReference type="Google" id="ProtNLM"/>
    </source>
</evidence>
<evidence type="ECO:0000313" key="2">
    <source>
        <dbReference type="EMBL" id="WRO23385.1"/>
    </source>
</evidence>
<organism evidence="2 3">
    <name type="scientific">Metallumcola ferriviriculae</name>
    <dbReference type="NCBI Taxonomy" id="3039180"/>
    <lineage>
        <taxon>Bacteria</taxon>
        <taxon>Bacillati</taxon>
        <taxon>Bacillota</taxon>
        <taxon>Clostridia</taxon>
        <taxon>Neomoorellales</taxon>
        <taxon>Desulfitibacteraceae</taxon>
        <taxon>Metallumcola</taxon>
    </lineage>
</organism>
<dbReference type="KEGG" id="dbc:MFMK1_003244"/>
<dbReference type="AlphaFoldDB" id="A0AAU0USQ9"/>
<evidence type="ECO:0000313" key="3">
    <source>
        <dbReference type="Proteomes" id="UP001329915"/>
    </source>
</evidence>
<dbReference type="SUPFAM" id="SSF143120">
    <property type="entry name" value="YefM-like"/>
    <property type="match status" value="1"/>
</dbReference>
<protein>
    <recommendedName>
        <fullName evidence="4">Antitoxin</fullName>
    </recommendedName>
</protein>
<dbReference type="InterPro" id="IPR036165">
    <property type="entry name" value="YefM-like_sf"/>
</dbReference>